<dbReference type="GO" id="GO:0046872">
    <property type="term" value="F:metal ion binding"/>
    <property type="evidence" value="ECO:0007669"/>
    <property type="project" value="InterPro"/>
</dbReference>
<dbReference type="GO" id="GO:0008716">
    <property type="term" value="F:D-alanine-D-alanine ligase activity"/>
    <property type="evidence" value="ECO:0007669"/>
    <property type="project" value="UniProtKB-EC"/>
</dbReference>
<dbReference type="PANTHER" id="PTHR23132:SF23">
    <property type="entry name" value="D-ALANINE--D-ALANINE LIGASE B"/>
    <property type="match status" value="1"/>
</dbReference>
<evidence type="ECO:0000313" key="5">
    <source>
        <dbReference type="EMBL" id="CAA0099587.1"/>
    </source>
</evidence>
<evidence type="ECO:0000256" key="1">
    <source>
        <dbReference type="ARBA" id="ARBA00010871"/>
    </source>
</evidence>
<dbReference type="Pfam" id="PF07478">
    <property type="entry name" value="Dala_Dala_lig_C"/>
    <property type="match status" value="1"/>
</dbReference>
<evidence type="ECO:0000259" key="4">
    <source>
        <dbReference type="PROSITE" id="PS50975"/>
    </source>
</evidence>
<dbReference type="PROSITE" id="PS50975">
    <property type="entry name" value="ATP_GRASP"/>
    <property type="match status" value="1"/>
</dbReference>
<keyword evidence="3" id="KW-0547">Nucleotide-binding</keyword>
<feature type="domain" description="ATP-grasp" evidence="4">
    <location>
        <begin position="106"/>
        <end position="312"/>
    </location>
</feature>
<evidence type="ECO:0000313" key="6">
    <source>
        <dbReference type="Proteomes" id="UP000434580"/>
    </source>
</evidence>
<dbReference type="Proteomes" id="UP000434580">
    <property type="component" value="Unassembled WGS sequence"/>
</dbReference>
<dbReference type="EC" id="6.3.2.4" evidence="5"/>
<proteinExistence type="inferred from homology"/>
<accession>A0A5S9P7V4</accession>
<dbReference type="SUPFAM" id="SSF56059">
    <property type="entry name" value="Glutathione synthetase ATP-binding domain-like"/>
    <property type="match status" value="1"/>
</dbReference>
<dbReference type="InterPro" id="IPR013815">
    <property type="entry name" value="ATP_grasp_subdomain_1"/>
</dbReference>
<keyword evidence="3" id="KW-0067">ATP-binding</keyword>
<comment type="similarity">
    <text evidence="1">Belongs to the D-alanine--D-alanine ligase family.</text>
</comment>
<keyword evidence="2 5" id="KW-0436">Ligase</keyword>
<reference evidence="5 6" key="1">
    <citation type="submission" date="2019-11" db="EMBL/GenBank/DDBJ databases">
        <authorList>
            <person name="Holert J."/>
        </authorList>
    </citation>
    <scope>NUCLEOTIDE SEQUENCE [LARGE SCALE GENOMIC DNA]</scope>
    <source>
        <strain evidence="5">BC5_2</strain>
    </source>
</reference>
<dbReference type="Gene3D" id="3.30.470.20">
    <property type="entry name" value="ATP-grasp fold, B domain"/>
    <property type="match status" value="1"/>
</dbReference>
<protein>
    <submittedName>
        <fullName evidence="5">D-alanine--D-alanine ligase</fullName>
        <ecNumber evidence="5">6.3.2.4</ecNumber>
    </submittedName>
</protein>
<dbReference type="InterPro" id="IPR011761">
    <property type="entry name" value="ATP-grasp"/>
</dbReference>
<dbReference type="EMBL" id="CACSII010000007">
    <property type="protein sequence ID" value="CAA0099587.1"/>
    <property type="molecule type" value="Genomic_DNA"/>
</dbReference>
<name>A0A5S9P7V4_9GAMM</name>
<sequence length="335" mass="36917">MNIEIITSKNAKLKETGFGTLLACGDVQASLERMGHSALVTTCETLEDLESVVRRNPGLVVLAAKYMPIDGYEDVWFSEYFEKNHITFSGSNRETLEYDSDKVFAKKCLANLGIRTAKYFTAIPDEYKFEEDLPILFPLFLKPADAANGNGIDDKSFVNNFSEFNAKILSLYNIYKQPVLVEEYLSGKEFTVAVTENSSGEMTISAIEIVPPESLGGLRILGATVKISDTETLQKIGSHDVNSVKEMAAASFQGLGARGFGRIDVKMDDQGICYFMEANLVPGMNLGSSYFPKACEIANAISYDDVIKLMLEECLERVGMVDSIEQQSLVSGLMQ</sequence>
<gene>
    <name evidence="5" type="primary">ddl</name>
    <name evidence="5" type="ORF">DPBNPPHM_03732</name>
</gene>
<evidence type="ECO:0000256" key="3">
    <source>
        <dbReference type="PROSITE-ProRule" id="PRU00409"/>
    </source>
</evidence>
<dbReference type="InterPro" id="IPR011095">
    <property type="entry name" value="Dala_Dala_lig_C"/>
</dbReference>
<dbReference type="GO" id="GO:0005524">
    <property type="term" value="F:ATP binding"/>
    <property type="evidence" value="ECO:0007669"/>
    <property type="project" value="UniProtKB-UniRule"/>
</dbReference>
<dbReference type="AlphaFoldDB" id="A0A5S9P7V4"/>
<dbReference type="PANTHER" id="PTHR23132">
    <property type="entry name" value="D-ALANINE--D-ALANINE LIGASE"/>
    <property type="match status" value="1"/>
</dbReference>
<dbReference type="OrthoDB" id="9813261at2"/>
<evidence type="ECO:0000256" key="2">
    <source>
        <dbReference type="ARBA" id="ARBA00022598"/>
    </source>
</evidence>
<dbReference type="Gene3D" id="3.30.1490.20">
    <property type="entry name" value="ATP-grasp fold, A domain"/>
    <property type="match status" value="1"/>
</dbReference>
<organism evidence="5 6">
    <name type="scientific">BD1-7 clade bacterium</name>
    <dbReference type="NCBI Taxonomy" id="2029982"/>
    <lineage>
        <taxon>Bacteria</taxon>
        <taxon>Pseudomonadati</taxon>
        <taxon>Pseudomonadota</taxon>
        <taxon>Gammaproteobacteria</taxon>
        <taxon>Cellvibrionales</taxon>
        <taxon>Spongiibacteraceae</taxon>
        <taxon>BD1-7 clade</taxon>
    </lineage>
</organism>